<dbReference type="InterPro" id="IPR033873">
    <property type="entry name" value="CND41-like"/>
</dbReference>
<dbReference type="PANTHER" id="PTHR47967">
    <property type="entry name" value="OS07G0603500 PROTEIN-RELATED"/>
    <property type="match status" value="1"/>
</dbReference>
<feature type="signal peptide" evidence="8">
    <location>
        <begin position="1"/>
        <end position="22"/>
    </location>
</feature>
<dbReference type="FunFam" id="2.40.70.10:FF:000019">
    <property type="entry name" value="aspartyl protease family protein 2"/>
    <property type="match status" value="1"/>
</dbReference>
<comment type="similarity">
    <text evidence="1 6">Belongs to the peptidase A1 family.</text>
</comment>
<evidence type="ECO:0000256" key="3">
    <source>
        <dbReference type="ARBA" id="ARBA00022729"/>
    </source>
</evidence>
<evidence type="ECO:0000256" key="5">
    <source>
        <dbReference type="PIRSR" id="PIRSR601461-1"/>
    </source>
</evidence>
<evidence type="ECO:0000256" key="1">
    <source>
        <dbReference type="ARBA" id="ARBA00007447"/>
    </source>
</evidence>
<gene>
    <name evidence="10" type="ORF">LITE_LOCUS30514</name>
</gene>
<dbReference type="Pfam" id="PF14541">
    <property type="entry name" value="TAXi_C"/>
    <property type="match status" value="1"/>
</dbReference>
<comment type="caution">
    <text evidence="10">The sequence shown here is derived from an EMBL/GenBank/DDBJ whole genome shotgun (WGS) entry which is preliminary data.</text>
</comment>
<evidence type="ECO:0000259" key="9">
    <source>
        <dbReference type="PROSITE" id="PS51767"/>
    </source>
</evidence>
<dbReference type="PROSITE" id="PS00141">
    <property type="entry name" value="ASP_PROTEASE"/>
    <property type="match status" value="2"/>
</dbReference>
<proteinExistence type="inferred from homology"/>
<dbReference type="Proteomes" id="UP001154282">
    <property type="component" value="Unassembled WGS sequence"/>
</dbReference>
<evidence type="ECO:0000256" key="6">
    <source>
        <dbReference type="RuleBase" id="RU000454"/>
    </source>
</evidence>
<dbReference type="PANTHER" id="PTHR47967:SF60">
    <property type="entry name" value="PROTEIN ASPARTIC PROTEASE IN GUARD CELL 1-LIKE"/>
    <property type="match status" value="1"/>
</dbReference>
<evidence type="ECO:0000313" key="10">
    <source>
        <dbReference type="EMBL" id="CAI0450427.1"/>
    </source>
</evidence>
<dbReference type="FunFam" id="2.40.70.10:FF:000010">
    <property type="entry name" value="Aspartyl protease family protein 2"/>
    <property type="match status" value="1"/>
</dbReference>
<accession>A0AAV0MVH2</accession>
<keyword evidence="6" id="KW-0064">Aspartyl protease</keyword>
<dbReference type="PRINTS" id="PR00792">
    <property type="entry name" value="PEPSIN"/>
</dbReference>
<feature type="active site" evidence="5">
    <location>
        <position position="158"/>
    </location>
</feature>
<dbReference type="PROSITE" id="PS51767">
    <property type="entry name" value="PEPTIDASE_A1"/>
    <property type="match status" value="1"/>
</dbReference>
<feature type="active site" evidence="5">
    <location>
        <position position="363"/>
    </location>
</feature>
<sequence>MDGKASMVPFLFFTFFLSLSSSHPAPPLQSQTLVLNRLPSPPQSLSWSDADEESQPLTSSPGGGDPGSADSIFSVQLHHVDALSSNTTTPQQLFNSRLLRDASRVKSIEFVSAAAVGRGAAGAGFSSSVISGLAQGSGEYFTRLGVGTPPRYVYMVLDTGSDIVWLQCAPCKKCYSQADPVFDPRKSSSYAGIPCDAPICRRLDSPGCNSRKKTCLYQVSYGDGSFTTGDFSTETLTFRRTRVARVGVGCGHDNEGLFVGAAGLLGLGRGKLSFPSQTGRRFNRKFSYCLVDRSASAKPSSMVFGDKAVSRTARFTPLISNPRLDTFYYVELLGISVGGTRVPGITASLFKLDPTGSGGVIIDSGTSVTRLTRPAYVSLRDAFRVGAGNLKRAADFSLFDTCFDLSGKTEVKVPTVVLHFRGADVSLPASNYLIPVDTSGTFCFAFAGTMSGLSIIGNIQQQGFRVVYDLGGSRIGFAPRGCA</sequence>
<dbReference type="InterPro" id="IPR001969">
    <property type="entry name" value="Aspartic_peptidase_AS"/>
</dbReference>
<dbReference type="InterPro" id="IPR033121">
    <property type="entry name" value="PEPTIDASE_A1"/>
</dbReference>
<evidence type="ECO:0000256" key="7">
    <source>
        <dbReference type="SAM" id="MobiDB-lite"/>
    </source>
</evidence>
<keyword evidence="4 6" id="KW-0378">Hydrolase</keyword>
<keyword evidence="11" id="KW-1185">Reference proteome</keyword>
<name>A0AAV0MVH2_9ROSI</name>
<dbReference type="GO" id="GO:0004190">
    <property type="term" value="F:aspartic-type endopeptidase activity"/>
    <property type="evidence" value="ECO:0007669"/>
    <property type="project" value="UniProtKB-KW"/>
</dbReference>
<keyword evidence="2 6" id="KW-0645">Protease</keyword>
<evidence type="ECO:0000256" key="4">
    <source>
        <dbReference type="ARBA" id="ARBA00022801"/>
    </source>
</evidence>
<dbReference type="InterPro" id="IPR051708">
    <property type="entry name" value="Plant_Aspart_Prot_A1"/>
</dbReference>
<keyword evidence="3 8" id="KW-0732">Signal</keyword>
<feature type="chain" id="PRO_5043818747" description="Peptidase A1 domain-containing protein" evidence="8">
    <location>
        <begin position="23"/>
        <end position="483"/>
    </location>
</feature>
<dbReference type="InterPro" id="IPR001461">
    <property type="entry name" value="Aspartic_peptidase_A1"/>
</dbReference>
<dbReference type="Pfam" id="PF14543">
    <property type="entry name" value="TAXi_N"/>
    <property type="match status" value="1"/>
</dbReference>
<reference evidence="10" key="1">
    <citation type="submission" date="2022-08" db="EMBL/GenBank/DDBJ databases">
        <authorList>
            <person name="Gutierrez-Valencia J."/>
        </authorList>
    </citation>
    <scope>NUCLEOTIDE SEQUENCE</scope>
</reference>
<evidence type="ECO:0000313" key="11">
    <source>
        <dbReference type="Proteomes" id="UP001154282"/>
    </source>
</evidence>
<organism evidence="10 11">
    <name type="scientific">Linum tenue</name>
    <dbReference type="NCBI Taxonomy" id="586396"/>
    <lineage>
        <taxon>Eukaryota</taxon>
        <taxon>Viridiplantae</taxon>
        <taxon>Streptophyta</taxon>
        <taxon>Embryophyta</taxon>
        <taxon>Tracheophyta</taxon>
        <taxon>Spermatophyta</taxon>
        <taxon>Magnoliopsida</taxon>
        <taxon>eudicotyledons</taxon>
        <taxon>Gunneridae</taxon>
        <taxon>Pentapetalae</taxon>
        <taxon>rosids</taxon>
        <taxon>fabids</taxon>
        <taxon>Malpighiales</taxon>
        <taxon>Linaceae</taxon>
        <taxon>Linum</taxon>
    </lineage>
</organism>
<dbReference type="InterPro" id="IPR021109">
    <property type="entry name" value="Peptidase_aspartic_dom_sf"/>
</dbReference>
<protein>
    <recommendedName>
        <fullName evidence="9">Peptidase A1 domain-containing protein</fullName>
    </recommendedName>
</protein>
<dbReference type="SUPFAM" id="SSF50630">
    <property type="entry name" value="Acid proteases"/>
    <property type="match status" value="1"/>
</dbReference>
<dbReference type="InterPro" id="IPR032799">
    <property type="entry name" value="TAXi_C"/>
</dbReference>
<dbReference type="EMBL" id="CAMGYJ010000007">
    <property type="protein sequence ID" value="CAI0450427.1"/>
    <property type="molecule type" value="Genomic_DNA"/>
</dbReference>
<dbReference type="GO" id="GO:0006508">
    <property type="term" value="P:proteolysis"/>
    <property type="evidence" value="ECO:0007669"/>
    <property type="project" value="UniProtKB-KW"/>
</dbReference>
<dbReference type="Gene3D" id="2.40.70.10">
    <property type="entry name" value="Acid Proteases"/>
    <property type="match status" value="2"/>
</dbReference>
<dbReference type="InterPro" id="IPR032861">
    <property type="entry name" value="TAXi_N"/>
</dbReference>
<dbReference type="AlphaFoldDB" id="A0AAV0MVH2"/>
<dbReference type="CDD" id="cd05472">
    <property type="entry name" value="cnd41_like"/>
    <property type="match status" value="1"/>
</dbReference>
<feature type="domain" description="Peptidase A1" evidence="9">
    <location>
        <begin position="140"/>
        <end position="478"/>
    </location>
</feature>
<evidence type="ECO:0000256" key="2">
    <source>
        <dbReference type="ARBA" id="ARBA00022670"/>
    </source>
</evidence>
<feature type="region of interest" description="Disordered" evidence="7">
    <location>
        <begin position="42"/>
        <end position="68"/>
    </location>
</feature>
<evidence type="ECO:0000256" key="8">
    <source>
        <dbReference type="SAM" id="SignalP"/>
    </source>
</evidence>